<dbReference type="AlphaFoldDB" id="A0AAE0VQF3"/>
<feature type="transmembrane region" description="Helical" evidence="8">
    <location>
        <begin position="279"/>
        <end position="298"/>
    </location>
</feature>
<comment type="similarity">
    <text evidence="2">Belongs to the binding-protein-dependent transport system permease family. CysTW subfamily.</text>
</comment>
<keyword evidence="6 8" id="KW-1133">Transmembrane helix</keyword>
<dbReference type="Proteomes" id="UP001195483">
    <property type="component" value="Unassembled WGS sequence"/>
</dbReference>
<dbReference type="GO" id="GO:0005886">
    <property type="term" value="C:plasma membrane"/>
    <property type="evidence" value="ECO:0007669"/>
    <property type="project" value="UniProtKB-SubCell"/>
</dbReference>
<dbReference type="PANTHER" id="PTHR42929:SF3">
    <property type="entry name" value="PUTRESCINE TRANSPORT SYSTEM PERMEASE PROTEIN POTH"/>
    <property type="match status" value="1"/>
</dbReference>
<accession>A0AAE0VQF3</accession>
<name>A0AAE0VQF3_9BIVA</name>
<feature type="transmembrane region" description="Helical" evidence="8">
    <location>
        <begin position="121"/>
        <end position="139"/>
    </location>
</feature>
<sequence>MALVISRMRRTVRNILILMVIIPSWTSFLIRIYAWMGILGTNGYLNNLLIWLGVIDTPLVLLYTQTAVYIGIVYAYLPFMVFPIYTILVKTDWTLIEAAYDLGARPLTVFFKVLLPLSKQGIIAGFMLVFIPAVGEFVVPDLLGSSNVKMIGNVIWNEFFNNRNWPLASAITVVMLLGTLAGYIIERKKSFRGRNLFSAMITAPLVMPEVITGISLLLLFVGMQALIGFPAGRGLVTIWMAHTTFCSAFVSVIIYSRLRESDKFIEEAALDLGCHPFKIFFTVTMPIILPALISSWLLSFTLSFDDLVISSFVSGPSSTTLPIQVYSSVRLGVKPEINAVATIIVMIVITAAVTYGIISIREENKKLKQKL</sequence>
<keyword evidence="4" id="KW-1003">Cell membrane</keyword>
<reference evidence="10" key="1">
    <citation type="journal article" date="2021" name="Genome Biol. Evol.">
        <title>A High-Quality Reference Genome for a Parasitic Bivalve with Doubly Uniparental Inheritance (Bivalvia: Unionida).</title>
        <authorList>
            <person name="Smith C.H."/>
        </authorList>
    </citation>
    <scope>NUCLEOTIDE SEQUENCE</scope>
    <source>
        <strain evidence="10">CHS0354</strain>
    </source>
</reference>
<feature type="transmembrane region" description="Helical" evidence="8">
    <location>
        <begin position="206"/>
        <end position="227"/>
    </location>
</feature>
<proteinExistence type="inferred from homology"/>
<dbReference type="SUPFAM" id="SSF161098">
    <property type="entry name" value="MetI-like"/>
    <property type="match status" value="2"/>
</dbReference>
<evidence type="ECO:0000256" key="1">
    <source>
        <dbReference type="ARBA" id="ARBA00004651"/>
    </source>
</evidence>
<evidence type="ECO:0000256" key="4">
    <source>
        <dbReference type="ARBA" id="ARBA00022475"/>
    </source>
</evidence>
<keyword evidence="7 8" id="KW-0472">Membrane</keyword>
<evidence type="ECO:0000259" key="9">
    <source>
        <dbReference type="PROSITE" id="PS50928"/>
    </source>
</evidence>
<comment type="caution">
    <text evidence="10">The sequence shown here is derived from an EMBL/GenBank/DDBJ whole genome shotgun (WGS) entry which is preliminary data.</text>
</comment>
<dbReference type="Gene3D" id="1.10.3720.10">
    <property type="entry name" value="MetI-like"/>
    <property type="match status" value="2"/>
</dbReference>
<keyword evidence="5 8" id="KW-0812">Transmembrane</keyword>
<feature type="transmembrane region" description="Helical" evidence="8">
    <location>
        <begin position="337"/>
        <end position="358"/>
    </location>
</feature>
<keyword evidence="11" id="KW-1185">Reference proteome</keyword>
<evidence type="ECO:0000256" key="3">
    <source>
        <dbReference type="ARBA" id="ARBA00022448"/>
    </source>
</evidence>
<protein>
    <recommendedName>
        <fullName evidence="9">ABC transmembrane type-1 domain-containing protein</fullName>
    </recommendedName>
</protein>
<gene>
    <name evidence="10" type="ORF">CHS0354_013136</name>
</gene>
<feature type="transmembrane region" description="Helical" evidence="8">
    <location>
        <begin position="165"/>
        <end position="185"/>
    </location>
</feature>
<feature type="transmembrane region" description="Helical" evidence="8">
    <location>
        <begin position="239"/>
        <end position="258"/>
    </location>
</feature>
<evidence type="ECO:0000256" key="8">
    <source>
        <dbReference type="SAM" id="Phobius"/>
    </source>
</evidence>
<evidence type="ECO:0000313" key="11">
    <source>
        <dbReference type="Proteomes" id="UP001195483"/>
    </source>
</evidence>
<reference evidence="10" key="2">
    <citation type="journal article" date="2021" name="Genome Biol. Evol.">
        <title>Developing a high-quality reference genome for a parasitic bivalve with doubly uniparental inheritance (Bivalvia: Unionida).</title>
        <authorList>
            <person name="Smith C.H."/>
        </authorList>
    </citation>
    <scope>NUCLEOTIDE SEQUENCE</scope>
    <source>
        <strain evidence="10">CHS0354</strain>
        <tissue evidence="10">Mantle</tissue>
    </source>
</reference>
<dbReference type="EMBL" id="JAEAOA010000799">
    <property type="protein sequence ID" value="KAK3586186.1"/>
    <property type="molecule type" value="Genomic_DNA"/>
</dbReference>
<comment type="subcellular location">
    <subcellularLocation>
        <location evidence="1">Cell membrane</location>
        <topology evidence="1">Multi-pass membrane protein</topology>
    </subcellularLocation>
</comment>
<dbReference type="Pfam" id="PF00528">
    <property type="entry name" value="BPD_transp_1"/>
    <property type="match status" value="1"/>
</dbReference>
<evidence type="ECO:0000256" key="7">
    <source>
        <dbReference type="ARBA" id="ARBA00023136"/>
    </source>
</evidence>
<keyword evidence="3" id="KW-0813">Transport</keyword>
<dbReference type="CDD" id="cd06261">
    <property type="entry name" value="TM_PBP2"/>
    <property type="match status" value="2"/>
</dbReference>
<evidence type="ECO:0000256" key="2">
    <source>
        <dbReference type="ARBA" id="ARBA00007069"/>
    </source>
</evidence>
<organism evidence="10 11">
    <name type="scientific">Potamilus streckersoni</name>
    <dbReference type="NCBI Taxonomy" id="2493646"/>
    <lineage>
        <taxon>Eukaryota</taxon>
        <taxon>Metazoa</taxon>
        <taxon>Spiralia</taxon>
        <taxon>Lophotrochozoa</taxon>
        <taxon>Mollusca</taxon>
        <taxon>Bivalvia</taxon>
        <taxon>Autobranchia</taxon>
        <taxon>Heteroconchia</taxon>
        <taxon>Palaeoheterodonta</taxon>
        <taxon>Unionida</taxon>
        <taxon>Unionoidea</taxon>
        <taxon>Unionidae</taxon>
        <taxon>Ambleminae</taxon>
        <taxon>Lampsilini</taxon>
        <taxon>Potamilus</taxon>
    </lineage>
</organism>
<evidence type="ECO:0000256" key="5">
    <source>
        <dbReference type="ARBA" id="ARBA00022692"/>
    </source>
</evidence>
<feature type="domain" description="ABC transmembrane type-1" evidence="9">
    <location>
        <begin position="160"/>
        <end position="355"/>
    </location>
</feature>
<dbReference type="InterPro" id="IPR035906">
    <property type="entry name" value="MetI-like_sf"/>
</dbReference>
<evidence type="ECO:0000256" key="6">
    <source>
        <dbReference type="ARBA" id="ARBA00022989"/>
    </source>
</evidence>
<dbReference type="GO" id="GO:0055085">
    <property type="term" value="P:transmembrane transport"/>
    <property type="evidence" value="ECO:0007669"/>
    <property type="project" value="InterPro"/>
</dbReference>
<feature type="transmembrane region" description="Helical" evidence="8">
    <location>
        <begin position="12"/>
        <end position="36"/>
    </location>
</feature>
<dbReference type="PROSITE" id="PS50928">
    <property type="entry name" value="ABC_TM1"/>
    <property type="match status" value="1"/>
</dbReference>
<dbReference type="InterPro" id="IPR000515">
    <property type="entry name" value="MetI-like"/>
</dbReference>
<dbReference type="PANTHER" id="PTHR42929">
    <property type="entry name" value="INNER MEMBRANE ABC TRANSPORTER PERMEASE PROTEIN YDCU-RELATED-RELATED"/>
    <property type="match status" value="1"/>
</dbReference>
<evidence type="ECO:0000313" key="10">
    <source>
        <dbReference type="EMBL" id="KAK3586186.1"/>
    </source>
</evidence>
<reference evidence="10" key="3">
    <citation type="submission" date="2023-05" db="EMBL/GenBank/DDBJ databases">
        <authorList>
            <person name="Smith C.H."/>
        </authorList>
    </citation>
    <scope>NUCLEOTIDE SEQUENCE</scope>
    <source>
        <strain evidence="10">CHS0354</strain>
        <tissue evidence="10">Mantle</tissue>
    </source>
</reference>